<evidence type="ECO:0000313" key="14">
    <source>
        <dbReference type="Proteomes" id="UP000515163"/>
    </source>
</evidence>
<gene>
    <name evidence="15" type="primary">LOC116297881</name>
</gene>
<feature type="transmembrane region" description="Helical" evidence="11">
    <location>
        <begin position="296"/>
        <end position="319"/>
    </location>
</feature>
<evidence type="ECO:0000256" key="3">
    <source>
        <dbReference type="ARBA" id="ARBA00022448"/>
    </source>
</evidence>
<evidence type="ECO:0000256" key="1">
    <source>
        <dbReference type="ARBA" id="ARBA00004141"/>
    </source>
</evidence>
<keyword evidence="9 11" id="KW-0472">Membrane</keyword>
<comment type="similarity">
    <text evidence="11">Belongs to the ligand-gated ion channel (TC 1.A.9) family.</text>
</comment>
<dbReference type="CDD" id="cd19049">
    <property type="entry name" value="LGIC_TM_anion"/>
    <property type="match status" value="1"/>
</dbReference>
<feature type="signal peptide" evidence="11">
    <location>
        <begin position="1"/>
        <end position="26"/>
    </location>
</feature>
<feature type="transmembrane region" description="Helical" evidence="11">
    <location>
        <begin position="265"/>
        <end position="284"/>
    </location>
</feature>
<proteinExistence type="inferred from homology"/>
<dbReference type="GO" id="GO:0005886">
    <property type="term" value="C:plasma membrane"/>
    <property type="evidence" value="ECO:0007669"/>
    <property type="project" value="UniProtKB-SubCell"/>
</dbReference>
<keyword evidence="6 11" id="KW-0732">Signal</keyword>
<dbReference type="InterPro" id="IPR036719">
    <property type="entry name" value="Neuro-gated_channel_TM_sf"/>
</dbReference>
<evidence type="ECO:0000256" key="9">
    <source>
        <dbReference type="ARBA" id="ARBA00023136"/>
    </source>
</evidence>
<evidence type="ECO:0000256" key="6">
    <source>
        <dbReference type="ARBA" id="ARBA00022729"/>
    </source>
</evidence>
<evidence type="ECO:0000256" key="2">
    <source>
        <dbReference type="ARBA" id="ARBA00004236"/>
    </source>
</evidence>
<dbReference type="PANTHER" id="PTHR18945">
    <property type="entry name" value="NEUROTRANSMITTER GATED ION CHANNEL"/>
    <property type="match status" value="1"/>
</dbReference>
<keyword evidence="3 11" id="KW-0813">Transport</keyword>
<dbReference type="InterPro" id="IPR006201">
    <property type="entry name" value="Neur_channel"/>
</dbReference>
<dbReference type="InParanoid" id="A0A6P8IBB2"/>
<dbReference type="InterPro" id="IPR036734">
    <property type="entry name" value="Neur_chan_lig-bd_sf"/>
</dbReference>
<evidence type="ECO:0000256" key="5">
    <source>
        <dbReference type="ARBA" id="ARBA00022692"/>
    </source>
</evidence>
<keyword evidence="5 11" id="KW-0812">Transmembrane</keyword>
<feature type="chain" id="PRO_5028514090" evidence="11">
    <location>
        <begin position="27"/>
        <end position="444"/>
    </location>
</feature>
<dbReference type="FunFam" id="2.70.170.10:FF:000045">
    <property type="entry name" value="Predicted protein"/>
    <property type="match status" value="1"/>
</dbReference>
<feature type="transmembrane region" description="Helical" evidence="11">
    <location>
        <begin position="419"/>
        <end position="438"/>
    </location>
</feature>
<dbReference type="AlphaFoldDB" id="A0A6P8IBB2"/>
<sequence length="444" mass="51478">MVKKLVHWYLTAVVSISIFCTQRIHGEVDIDALLPTGYRKGQRPNAEGPAVEVRVGIYVNSFGNIEEAQMEYKMYGYFRQYWNDNRLVGRSNQTIVLNGDDISKVWKPDPFCYNARDSTLSKGDHDINSMMSIDPNGDIIYSRMTIIVAECNMELHDFPMDTQKCSLKFSSYTYNENLIKLSWVKGTPATVAAKSLAQFYFKKLETRKYVEQYELGNYSVVEVEFYFSRRLGYFLIQVYAPDIFIVMLSWIVFWMDRNDMGNRMALGITTILTIMFLMGSINAAMPRVSYPKALDWYLMISFALVFLALIECTFVFVLLKKKQKKKKQKTEIKSKKCPPLERVLWVNENSCPRKRDSKTNWSEETRDLIETSPGNGKQKSIIAHLSLQELNNKTDTHKQMTETHEHDDDKGIDCTVDNLAKGLFPLIFLGFNILYWSLYLKLLE</sequence>
<protein>
    <submittedName>
        <fullName evidence="15">Gamma-aminobutyric acid receptor alpha-like isoform X1</fullName>
    </submittedName>
</protein>
<evidence type="ECO:0000256" key="4">
    <source>
        <dbReference type="ARBA" id="ARBA00022475"/>
    </source>
</evidence>
<dbReference type="SUPFAM" id="SSF90112">
    <property type="entry name" value="Neurotransmitter-gated ion-channel transmembrane pore"/>
    <property type="match status" value="1"/>
</dbReference>
<evidence type="ECO:0000259" key="13">
    <source>
        <dbReference type="Pfam" id="PF02932"/>
    </source>
</evidence>
<dbReference type="PROSITE" id="PS00236">
    <property type="entry name" value="NEUROTR_ION_CHANNEL"/>
    <property type="match status" value="1"/>
</dbReference>
<evidence type="ECO:0000256" key="7">
    <source>
        <dbReference type="ARBA" id="ARBA00022989"/>
    </source>
</evidence>
<dbReference type="InterPro" id="IPR006028">
    <property type="entry name" value="GABAA/Glycine_rcpt"/>
</dbReference>
<dbReference type="InterPro" id="IPR038050">
    <property type="entry name" value="Neuro_actylchol_rec"/>
</dbReference>
<dbReference type="OrthoDB" id="5980836at2759"/>
<dbReference type="GO" id="GO:0004888">
    <property type="term" value="F:transmembrane signaling receptor activity"/>
    <property type="evidence" value="ECO:0007669"/>
    <property type="project" value="InterPro"/>
</dbReference>
<dbReference type="PRINTS" id="PR00253">
    <property type="entry name" value="GABAARECEPTR"/>
</dbReference>
<keyword evidence="10 11" id="KW-0407">Ion channel</keyword>
<dbReference type="CDD" id="cd18990">
    <property type="entry name" value="LGIC_ECD_GABAAR"/>
    <property type="match status" value="1"/>
</dbReference>
<feature type="domain" description="Neurotransmitter-gated ion-channel transmembrane" evidence="13">
    <location>
        <begin position="238"/>
        <end position="379"/>
    </location>
</feature>
<evidence type="ECO:0000259" key="12">
    <source>
        <dbReference type="Pfam" id="PF02931"/>
    </source>
</evidence>
<dbReference type="Gene3D" id="1.20.58.390">
    <property type="entry name" value="Neurotransmitter-gated ion-channel transmembrane domain"/>
    <property type="match status" value="1"/>
</dbReference>
<organism evidence="14 15">
    <name type="scientific">Actinia tenebrosa</name>
    <name type="common">Australian red waratah sea anemone</name>
    <dbReference type="NCBI Taxonomy" id="6105"/>
    <lineage>
        <taxon>Eukaryota</taxon>
        <taxon>Metazoa</taxon>
        <taxon>Cnidaria</taxon>
        <taxon>Anthozoa</taxon>
        <taxon>Hexacorallia</taxon>
        <taxon>Actiniaria</taxon>
        <taxon>Actiniidae</taxon>
        <taxon>Actinia</taxon>
    </lineage>
</organism>
<dbReference type="KEGG" id="aten:116297881"/>
<dbReference type="Proteomes" id="UP000515163">
    <property type="component" value="Unplaced"/>
</dbReference>
<dbReference type="PRINTS" id="PR00252">
    <property type="entry name" value="NRIONCHANNEL"/>
</dbReference>
<accession>A0A6P8IBB2</accession>
<keyword evidence="14" id="KW-1185">Reference proteome</keyword>
<evidence type="ECO:0000313" key="15">
    <source>
        <dbReference type="RefSeq" id="XP_031562055.1"/>
    </source>
</evidence>
<dbReference type="InterPro" id="IPR018000">
    <property type="entry name" value="Neurotransmitter_ion_chnl_CS"/>
</dbReference>
<feature type="transmembrane region" description="Helical" evidence="11">
    <location>
        <begin position="231"/>
        <end position="253"/>
    </location>
</feature>
<evidence type="ECO:0000256" key="10">
    <source>
        <dbReference type="ARBA" id="ARBA00023303"/>
    </source>
</evidence>
<feature type="domain" description="Neurotransmitter-gated ion-channel ligand-binding" evidence="12">
    <location>
        <begin position="35"/>
        <end position="230"/>
    </location>
</feature>
<evidence type="ECO:0000256" key="8">
    <source>
        <dbReference type="ARBA" id="ARBA00023065"/>
    </source>
</evidence>
<dbReference type="GO" id="GO:0005230">
    <property type="term" value="F:extracellular ligand-gated monoatomic ion channel activity"/>
    <property type="evidence" value="ECO:0007669"/>
    <property type="project" value="InterPro"/>
</dbReference>
<dbReference type="InterPro" id="IPR006029">
    <property type="entry name" value="Neurotrans-gated_channel_TM"/>
</dbReference>
<dbReference type="NCBIfam" id="TIGR00860">
    <property type="entry name" value="LIC"/>
    <property type="match status" value="1"/>
</dbReference>
<dbReference type="GeneID" id="116297881"/>
<keyword evidence="4" id="KW-1003">Cell membrane</keyword>
<keyword evidence="8 11" id="KW-0406">Ion transport</keyword>
<dbReference type="RefSeq" id="XP_031562055.1">
    <property type="nucleotide sequence ID" value="XM_031706195.1"/>
</dbReference>
<name>A0A6P8IBB2_ACTTE</name>
<dbReference type="InterPro" id="IPR006202">
    <property type="entry name" value="Neur_chan_lig-bd"/>
</dbReference>
<evidence type="ECO:0000256" key="11">
    <source>
        <dbReference type="RuleBase" id="RU000687"/>
    </source>
</evidence>
<comment type="subcellular location">
    <subcellularLocation>
        <location evidence="2">Cell membrane</location>
    </subcellularLocation>
    <subcellularLocation>
        <location evidence="1">Membrane</location>
        <topology evidence="1">Multi-pass membrane protein</topology>
    </subcellularLocation>
</comment>
<dbReference type="SUPFAM" id="SSF63712">
    <property type="entry name" value="Nicotinic receptor ligand binding domain-like"/>
    <property type="match status" value="1"/>
</dbReference>
<dbReference type="Pfam" id="PF02932">
    <property type="entry name" value="Neur_chan_memb"/>
    <property type="match status" value="1"/>
</dbReference>
<keyword evidence="7 11" id="KW-1133">Transmembrane helix</keyword>
<reference evidence="15" key="1">
    <citation type="submission" date="2025-08" db="UniProtKB">
        <authorList>
            <consortium name="RefSeq"/>
        </authorList>
    </citation>
    <scope>IDENTIFICATION</scope>
    <source>
        <tissue evidence="15">Tentacle</tissue>
    </source>
</reference>
<dbReference type="Gene3D" id="2.70.170.10">
    <property type="entry name" value="Neurotransmitter-gated ion-channel ligand-binding domain"/>
    <property type="match status" value="1"/>
</dbReference>
<dbReference type="Pfam" id="PF02931">
    <property type="entry name" value="Neur_chan_LBD"/>
    <property type="match status" value="1"/>
</dbReference>
<dbReference type="FunFam" id="1.20.58.390:FF:000137">
    <property type="entry name" value="Predicted protein"/>
    <property type="match status" value="1"/>
</dbReference>